<dbReference type="AlphaFoldDB" id="A0AB74URF4"/>
<evidence type="ECO:0000313" key="2">
    <source>
        <dbReference type="EMBL" id="XIA17246.1"/>
    </source>
</evidence>
<proteinExistence type="predicted"/>
<sequence>MDSLWADRENRHCAAPATGGKTRPGAAQAGLRTKAPGRLYLGRHLVLISRERRNAGRQGELTTSLGKLQFARETQG</sequence>
<evidence type="ECO:0000256" key="1">
    <source>
        <dbReference type="SAM" id="MobiDB-lite"/>
    </source>
</evidence>
<evidence type="ECO:0008006" key="3">
    <source>
        <dbReference type="Google" id="ProtNLM"/>
    </source>
</evidence>
<protein>
    <recommendedName>
        <fullName evidence="3">Transposase</fullName>
    </recommendedName>
</protein>
<dbReference type="EMBL" id="CP170721">
    <property type="protein sequence ID" value="XIA17246.1"/>
    <property type="molecule type" value="Genomic_DNA"/>
</dbReference>
<dbReference type="RefSeq" id="WP_395116913.1">
    <property type="nucleotide sequence ID" value="NZ_CP170721.1"/>
</dbReference>
<accession>A0AB74URF4</accession>
<gene>
    <name evidence="2" type="ORF">ACFYG5_11780</name>
</gene>
<name>A0AB74URF4_9GAMM</name>
<feature type="region of interest" description="Disordered" evidence="1">
    <location>
        <begin position="1"/>
        <end position="29"/>
    </location>
</feature>
<reference evidence="2" key="1">
    <citation type="submission" date="2024-10" db="EMBL/GenBank/DDBJ databases">
        <authorList>
            <person name="Lesea H.P."/>
            <person name="Kuehl J.V."/>
            <person name="Chandonia J.-M."/>
        </authorList>
    </citation>
    <scope>NUCLEOTIDE SEQUENCE</scope>
    <source>
        <strain evidence="2">FW102-FHT14D07</strain>
    </source>
</reference>
<organism evidence="2">
    <name type="scientific">Rhodanobacter sp. FW102-FHT14D07</name>
    <dbReference type="NCBI Taxonomy" id="3351462"/>
    <lineage>
        <taxon>Bacteria</taxon>
        <taxon>Pseudomonadati</taxon>
        <taxon>Pseudomonadota</taxon>
        <taxon>Gammaproteobacteria</taxon>
        <taxon>Lysobacterales</taxon>
        <taxon>Rhodanobacteraceae</taxon>
        <taxon>Rhodanobacter</taxon>
    </lineage>
</organism>
<feature type="compositionally biased region" description="Basic and acidic residues" evidence="1">
    <location>
        <begin position="1"/>
        <end position="12"/>
    </location>
</feature>